<name>A0A1C6RJB3_9ACTN</name>
<evidence type="ECO:0000313" key="2">
    <source>
        <dbReference type="EMBL" id="SCL17323.1"/>
    </source>
</evidence>
<protein>
    <submittedName>
        <fullName evidence="1">Uncharacterized protein</fullName>
    </submittedName>
</protein>
<reference evidence="1" key="1">
    <citation type="submission" date="2016-06" db="EMBL/GenBank/DDBJ databases">
        <authorList>
            <person name="Kjaerup R.B."/>
            <person name="Dalgaard T.S."/>
            <person name="Juul-Madsen H.R."/>
        </authorList>
    </citation>
    <scope>NUCLEOTIDE SEQUENCE [LARGE SCALE GENOMIC DNA]</scope>
    <source>
        <strain evidence="1">DSM 46123</strain>
    </source>
</reference>
<dbReference type="EMBL" id="FMHU01000001">
    <property type="protein sequence ID" value="SCL17261.1"/>
    <property type="molecule type" value="Genomic_DNA"/>
</dbReference>
<dbReference type="STRING" id="47866.GA0074694_1943"/>
<dbReference type="EMBL" id="FMHU01000001">
    <property type="protein sequence ID" value="SCL17323.1"/>
    <property type="molecule type" value="Genomic_DNA"/>
</dbReference>
<evidence type="ECO:0000313" key="4">
    <source>
        <dbReference type="Proteomes" id="UP000198906"/>
    </source>
</evidence>
<dbReference type="Proteomes" id="UP000198906">
    <property type="component" value="Unassembled WGS sequence"/>
</dbReference>
<keyword evidence="4" id="KW-1185">Reference proteome</keyword>
<gene>
    <name evidence="1" type="ORF">GA0074694_1943</name>
    <name evidence="2" type="ORF">GA0074694_1964</name>
    <name evidence="3" type="ORF">GA0074694_5363</name>
</gene>
<organism evidence="1 4">
    <name type="scientific">Micromonospora inyonensis</name>
    <dbReference type="NCBI Taxonomy" id="47866"/>
    <lineage>
        <taxon>Bacteria</taxon>
        <taxon>Bacillati</taxon>
        <taxon>Actinomycetota</taxon>
        <taxon>Actinomycetes</taxon>
        <taxon>Micromonosporales</taxon>
        <taxon>Micromonosporaceae</taxon>
        <taxon>Micromonospora</taxon>
    </lineage>
</organism>
<evidence type="ECO:0000313" key="3">
    <source>
        <dbReference type="EMBL" id="SCL29305.1"/>
    </source>
</evidence>
<dbReference type="AlphaFoldDB" id="A0A1C6RJB3"/>
<reference evidence="4" key="2">
    <citation type="submission" date="2016-06" db="EMBL/GenBank/DDBJ databases">
        <authorList>
            <person name="Varghese N."/>
        </authorList>
    </citation>
    <scope>NUCLEOTIDE SEQUENCE [LARGE SCALE GENOMIC DNA]</scope>
    <source>
        <strain evidence="4">DSM 46123</strain>
    </source>
</reference>
<evidence type="ECO:0000313" key="1">
    <source>
        <dbReference type="EMBL" id="SCL17261.1"/>
    </source>
</evidence>
<dbReference type="EMBL" id="FMHU01000002">
    <property type="protein sequence ID" value="SCL29305.1"/>
    <property type="molecule type" value="Genomic_DNA"/>
</dbReference>
<sequence length="31" mass="3528">MIALSDEELLVEMGAAVDFRARRWTWFAVSG</sequence>
<accession>A0A1C6RJB3</accession>
<proteinExistence type="predicted"/>